<name>A0A0V0HKL6_SOLCH</name>
<protein>
    <submittedName>
        <fullName evidence="2">Putative ovule protein</fullName>
    </submittedName>
</protein>
<keyword evidence="1" id="KW-0812">Transmembrane</keyword>
<reference evidence="2" key="1">
    <citation type="submission" date="2015-12" db="EMBL/GenBank/DDBJ databases">
        <title>Gene expression during late stages of embryo sac development: a critical building block for successful pollen-pistil interactions.</title>
        <authorList>
            <person name="Liu Y."/>
            <person name="Joly V."/>
            <person name="Sabar M."/>
            <person name="Matton D.P."/>
        </authorList>
    </citation>
    <scope>NUCLEOTIDE SEQUENCE</scope>
</reference>
<dbReference type="AlphaFoldDB" id="A0A0V0HKL6"/>
<dbReference type="EMBL" id="GEDG01018821">
    <property type="protein sequence ID" value="JAP20464.1"/>
    <property type="molecule type" value="Transcribed_RNA"/>
</dbReference>
<evidence type="ECO:0000256" key="1">
    <source>
        <dbReference type="SAM" id="Phobius"/>
    </source>
</evidence>
<accession>A0A0V0HKL6</accession>
<evidence type="ECO:0000313" key="2">
    <source>
        <dbReference type="EMBL" id="JAP20464.1"/>
    </source>
</evidence>
<organism evidence="2">
    <name type="scientific">Solanum chacoense</name>
    <name type="common">Chaco potato</name>
    <dbReference type="NCBI Taxonomy" id="4108"/>
    <lineage>
        <taxon>Eukaryota</taxon>
        <taxon>Viridiplantae</taxon>
        <taxon>Streptophyta</taxon>
        <taxon>Embryophyta</taxon>
        <taxon>Tracheophyta</taxon>
        <taxon>Spermatophyta</taxon>
        <taxon>Magnoliopsida</taxon>
        <taxon>eudicotyledons</taxon>
        <taxon>Gunneridae</taxon>
        <taxon>Pentapetalae</taxon>
        <taxon>asterids</taxon>
        <taxon>lamiids</taxon>
        <taxon>Solanales</taxon>
        <taxon>Solanaceae</taxon>
        <taxon>Solanoideae</taxon>
        <taxon>Solaneae</taxon>
        <taxon>Solanum</taxon>
    </lineage>
</organism>
<keyword evidence="1" id="KW-1133">Transmembrane helix</keyword>
<keyword evidence="1" id="KW-0472">Membrane</keyword>
<feature type="transmembrane region" description="Helical" evidence="1">
    <location>
        <begin position="6"/>
        <end position="33"/>
    </location>
</feature>
<proteinExistence type="predicted"/>
<sequence length="79" mass="8823">MNTHHMFLFFACMNCYLVLTSGIIFASVLLLLFEVCFVILEPKSIDVLILQIFTSAFVPTSSNSVSTVASDMLNHQNFS</sequence>